<reference evidence="2 3" key="1">
    <citation type="submission" date="2022-10" db="EMBL/GenBank/DDBJ databases">
        <title>Draft genome sequence of Streptomyces sp. YSPA8.</title>
        <authorList>
            <person name="Moriuchi R."/>
            <person name="Dohra H."/>
            <person name="Yamamura H."/>
            <person name="Kodani S."/>
        </authorList>
    </citation>
    <scope>NUCLEOTIDE SEQUENCE [LARGE SCALE GENOMIC DNA]</scope>
    <source>
        <strain evidence="2 3">YSPA8</strain>
    </source>
</reference>
<evidence type="ECO:0000313" key="2">
    <source>
        <dbReference type="EMBL" id="GLF97560.1"/>
    </source>
</evidence>
<dbReference type="RefSeq" id="WP_323449559.1">
    <property type="nucleotide sequence ID" value="NZ_BSBI01000011.1"/>
</dbReference>
<dbReference type="GO" id="GO:0016787">
    <property type="term" value="F:hydrolase activity"/>
    <property type="evidence" value="ECO:0007669"/>
    <property type="project" value="UniProtKB-KW"/>
</dbReference>
<dbReference type="InterPro" id="IPR010427">
    <property type="entry name" value="DUF1023"/>
</dbReference>
<keyword evidence="2" id="KW-0378">Hydrolase</keyword>
<name>A0ABQ5P4N1_9ACTN</name>
<keyword evidence="3" id="KW-1185">Reference proteome</keyword>
<evidence type="ECO:0000259" key="1">
    <source>
        <dbReference type="Pfam" id="PF06259"/>
    </source>
</evidence>
<dbReference type="EMBL" id="BSBI01000011">
    <property type="protein sequence ID" value="GLF97560.1"/>
    <property type="molecule type" value="Genomic_DNA"/>
</dbReference>
<dbReference type="Proteomes" id="UP001291653">
    <property type="component" value="Unassembled WGS sequence"/>
</dbReference>
<dbReference type="InterPro" id="IPR029058">
    <property type="entry name" value="AB_hydrolase_fold"/>
</dbReference>
<feature type="domain" description="DUF1023" evidence="1">
    <location>
        <begin position="363"/>
        <end position="528"/>
    </location>
</feature>
<organism evidence="2 3">
    <name type="scientific">Streptomyces yaizuensis</name>
    <dbReference type="NCBI Taxonomy" id="2989713"/>
    <lineage>
        <taxon>Bacteria</taxon>
        <taxon>Bacillati</taxon>
        <taxon>Actinomycetota</taxon>
        <taxon>Actinomycetes</taxon>
        <taxon>Kitasatosporales</taxon>
        <taxon>Streptomycetaceae</taxon>
        <taxon>Streptomyces</taxon>
    </lineage>
</organism>
<evidence type="ECO:0000313" key="3">
    <source>
        <dbReference type="Proteomes" id="UP001291653"/>
    </source>
</evidence>
<sequence>MDLATLKALKPTEYENAADGYRALADTARASQDRVENVVAFRMRDALEGAAADAAQGALRELAANFRYTQSQCGAISTALNGFAHEMAVARRSLEAALADAGSRGFTVGPDGTVAYPAGADKVDGKVPDGGSAGGYDTPQAQGLARQAADLNPNPHAAAAQAIADRIAGALAQATAADEKWAPHLRFLKADDDLTVSARDWADTATDTTGVRDAAGAYLDTIEDPPKGGSPAENAQWWKSLTEEQRGDLLAVRPASVGALDGLPATVRDEANRTVLAQKQGQYQAALDLIPKPPSNQYTWLTTNRMPLRVPTAEYAEWERRYGDEYERLAGPLNGMIGVQDRLNSSGVEGLPEAYLLAFSDEGTGRMILANGNPDTADHTAVYVPGTTTNLSGIEGDISRMTNLWQEANGARAGSVSTITWLGYDPPQSIPKDSPFSHYANDGAPAFNRFLDGLETSRTVDTPSHTTVIGHSYGSTLIGSAARQGDLNADDVIFAGSPGVQVGSAREMDVPEGHVWNQEAPGDLVPDVGGISHGGSQSGVGGGVFLTPSHEPFGAQQMTTGTEGHSDYWKPGSTSLWNQAQVVAGRHGSVKLED</sequence>
<accession>A0ABQ5P4N1</accession>
<protein>
    <submittedName>
        <fullName evidence="2">Alpha/beta hydrolase</fullName>
    </submittedName>
</protein>
<dbReference type="SUPFAM" id="SSF53474">
    <property type="entry name" value="alpha/beta-Hydrolases"/>
    <property type="match status" value="1"/>
</dbReference>
<gene>
    <name evidence="2" type="ORF">SYYSPA8_24705</name>
</gene>
<proteinExistence type="predicted"/>
<dbReference type="Pfam" id="PF06259">
    <property type="entry name" value="Abhydrolase_8"/>
    <property type="match status" value="1"/>
</dbReference>
<comment type="caution">
    <text evidence="2">The sequence shown here is derived from an EMBL/GenBank/DDBJ whole genome shotgun (WGS) entry which is preliminary data.</text>
</comment>